<reference evidence="1" key="1">
    <citation type="submission" date="2023-04" db="EMBL/GenBank/DDBJ databases">
        <title>Ambrosiozyma monospora NBRC 10751.</title>
        <authorList>
            <person name="Ichikawa N."/>
            <person name="Sato H."/>
            <person name="Tonouchi N."/>
        </authorList>
    </citation>
    <scope>NUCLEOTIDE SEQUENCE</scope>
    <source>
        <strain evidence="1">NBRC 10751</strain>
    </source>
</reference>
<evidence type="ECO:0000313" key="1">
    <source>
        <dbReference type="EMBL" id="GME72583.1"/>
    </source>
</evidence>
<keyword evidence="2" id="KW-1185">Reference proteome</keyword>
<sequence>MGTTDSKLRAKNHLIRLSNQSINTNNYQFPDHLFTIFWTQPTSLDDINNFITTREIKNLRDGNIQLFVSLIQAVIDHLLQLTSLKDVKLESSQFPVLELFNCVRLLTKLLPFLYERVELNGFINELFWSVDENEKLNETTNGDAINSEKNATGIDGSSSRSDSTNGTSTTPKPLGYRLIEALLDLLFTSGLTVSSTTPKANLPANTVDFSIWEPGIGRMGKYQQPNNPELDANRLEILRLIIVLSSQCLYKSVSTIVPTGSRFMTVLVSATPKLKILTLIASLLNLSCLSNMSGADQVNGLQLSNPQFKELRVQLVTNAIQLLTLLIVYPIPKEDHKFVFEIVGKPASSSSKPVNLVRYYCGKLHKNDELKLMEKGLLMPLYKPFEATVRNSGFTGLSNLMKGKLQLSNEPSFWNQELVMLVWELFQCNKRFRTFLAETTGVKLVIALVYNVYIYRSQQKQRNFVRCCSYFVLYLICDPHISTKLLEKIDPDFYETFPQTFKISSPPTTYRDFIIIQTCGCLSLDCPRVLIPTFVEWIYNLVPMRKT</sequence>
<gene>
    <name evidence="1" type="ORF">Amon02_000105300</name>
</gene>
<comment type="caution">
    <text evidence="1">The sequence shown here is derived from an EMBL/GenBank/DDBJ whole genome shotgun (WGS) entry which is preliminary data.</text>
</comment>
<organism evidence="1 2">
    <name type="scientific">Ambrosiozyma monospora</name>
    <name type="common">Yeast</name>
    <name type="synonym">Endomycopsis monosporus</name>
    <dbReference type="NCBI Taxonomy" id="43982"/>
    <lineage>
        <taxon>Eukaryota</taxon>
        <taxon>Fungi</taxon>
        <taxon>Dikarya</taxon>
        <taxon>Ascomycota</taxon>
        <taxon>Saccharomycotina</taxon>
        <taxon>Pichiomycetes</taxon>
        <taxon>Pichiales</taxon>
        <taxon>Pichiaceae</taxon>
        <taxon>Ambrosiozyma</taxon>
    </lineage>
</organism>
<dbReference type="EMBL" id="BSXS01000457">
    <property type="protein sequence ID" value="GME72583.1"/>
    <property type="molecule type" value="Genomic_DNA"/>
</dbReference>
<name>A0ACB5STK3_AMBMO</name>
<accession>A0ACB5STK3</accession>
<evidence type="ECO:0000313" key="2">
    <source>
        <dbReference type="Proteomes" id="UP001165064"/>
    </source>
</evidence>
<dbReference type="Proteomes" id="UP001165064">
    <property type="component" value="Unassembled WGS sequence"/>
</dbReference>
<protein>
    <submittedName>
        <fullName evidence="1">Unnamed protein product</fullName>
    </submittedName>
</protein>
<proteinExistence type="predicted"/>